<evidence type="ECO:0000256" key="1">
    <source>
        <dbReference type="ARBA" id="ARBA00051114"/>
    </source>
</evidence>
<dbReference type="InterPro" id="IPR001633">
    <property type="entry name" value="EAL_dom"/>
</dbReference>
<feature type="domain" description="EAL" evidence="2">
    <location>
        <begin position="204"/>
        <end position="458"/>
    </location>
</feature>
<dbReference type="NCBIfam" id="TIGR00254">
    <property type="entry name" value="GGDEF"/>
    <property type="match status" value="1"/>
</dbReference>
<dbReference type="InterPro" id="IPR000160">
    <property type="entry name" value="GGDEF_dom"/>
</dbReference>
<organism evidence="4 5">
    <name type="scientific">Candidatus Muproteobacteria bacterium RBG_16_60_9</name>
    <dbReference type="NCBI Taxonomy" id="1817755"/>
    <lineage>
        <taxon>Bacteria</taxon>
        <taxon>Pseudomonadati</taxon>
        <taxon>Pseudomonadota</taxon>
        <taxon>Candidatus Muproteobacteria</taxon>
    </lineage>
</organism>
<dbReference type="CDD" id="cd01949">
    <property type="entry name" value="GGDEF"/>
    <property type="match status" value="1"/>
</dbReference>
<evidence type="ECO:0000313" key="4">
    <source>
        <dbReference type="EMBL" id="OGI67645.1"/>
    </source>
</evidence>
<dbReference type="CDD" id="cd01948">
    <property type="entry name" value="EAL"/>
    <property type="match status" value="1"/>
</dbReference>
<dbReference type="InterPro" id="IPR052155">
    <property type="entry name" value="Biofilm_reg_signaling"/>
</dbReference>
<dbReference type="PANTHER" id="PTHR44757:SF2">
    <property type="entry name" value="BIOFILM ARCHITECTURE MAINTENANCE PROTEIN MBAA"/>
    <property type="match status" value="1"/>
</dbReference>
<dbReference type="InterPro" id="IPR029787">
    <property type="entry name" value="Nucleotide_cyclase"/>
</dbReference>
<reference evidence="4 5" key="1">
    <citation type="journal article" date="2016" name="Nat. Commun.">
        <title>Thousands of microbial genomes shed light on interconnected biogeochemical processes in an aquifer system.</title>
        <authorList>
            <person name="Anantharaman K."/>
            <person name="Brown C.T."/>
            <person name="Hug L.A."/>
            <person name="Sharon I."/>
            <person name="Castelle C.J."/>
            <person name="Probst A.J."/>
            <person name="Thomas B.C."/>
            <person name="Singh A."/>
            <person name="Wilkins M.J."/>
            <person name="Karaoz U."/>
            <person name="Brodie E.L."/>
            <person name="Williams K.H."/>
            <person name="Hubbard S.S."/>
            <person name="Banfield J.F."/>
        </authorList>
    </citation>
    <scope>NUCLEOTIDE SEQUENCE [LARGE SCALE GENOMIC DNA]</scope>
</reference>
<dbReference type="PROSITE" id="PS50887">
    <property type="entry name" value="GGDEF"/>
    <property type="match status" value="1"/>
</dbReference>
<dbReference type="PROSITE" id="PS50883">
    <property type="entry name" value="EAL"/>
    <property type="match status" value="1"/>
</dbReference>
<comment type="catalytic activity">
    <reaction evidence="1">
        <text>3',3'-c-di-GMP + H2O = 5'-phosphoguanylyl(3'-&gt;5')guanosine + H(+)</text>
        <dbReference type="Rhea" id="RHEA:24902"/>
        <dbReference type="ChEBI" id="CHEBI:15377"/>
        <dbReference type="ChEBI" id="CHEBI:15378"/>
        <dbReference type="ChEBI" id="CHEBI:58754"/>
        <dbReference type="ChEBI" id="CHEBI:58805"/>
        <dbReference type="EC" id="3.1.4.52"/>
    </reaction>
    <physiologicalReaction direction="left-to-right" evidence="1">
        <dbReference type="Rhea" id="RHEA:24903"/>
    </physiologicalReaction>
</comment>
<comment type="caution">
    <text evidence="4">The sequence shown here is derived from an EMBL/GenBank/DDBJ whole genome shotgun (WGS) entry which is preliminary data.</text>
</comment>
<evidence type="ECO:0000259" key="2">
    <source>
        <dbReference type="PROSITE" id="PS50883"/>
    </source>
</evidence>
<dbReference type="InterPro" id="IPR043128">
    <property type="entry name" value="Rev_trsase/Diguanyl_cyclase"/>
</dbReference>
<dbReference type="SMART" id="SM00267">
    <property type="entry name" value="GGDEF"/>
    <property type="match status" value="1"/>
</dbReference>
<dbReference type="Pfam" id="PF00563">
    <property type="entry name" value="EAL"/>
    <property type="match status" value="1"/>
</dbReference>
<feature type="domain" description="GGDEF" evidence="3">
    <location>
        <begin position="62"/>
        <end position="195"/>
    </location>
</feature>
<dbReference type="EMBL" id="MFSP01000052">
    <property type="protein sequence ID" value="OGI67645.1"/>
    <property type="molecule type" value="Genomic_DNA"/>
</dbReference>
<dbReference type="SUPFAM" id="SSF55073">
    <property type="entry name" value="Nucleotide cyclase"/>
    <property type="match status" value="1"/>
</dbReference>
<dbReference type="GO" id="GO:0071732">
    <property type="term" value="P:cellular response to nitric oxide"/>
    <property type="evidence" value="ECO:0007669"/>
    <property type="project" value="UniProtKB-ARBA"/>
</dbReference>
<gene>
    <name evidence="4" type="ORF">A2W18_09235</name>
</gene>
<protein>
    <submittedName>
        <fullName evidence="4">Diguanylate cyclase</fullName>
    </submittedName>
</protein>
<sequence length="463" mass="52117">LERMAENIVYALENFDRETERIRNQERIQYLATHDGLTGLPNRVMFNELLRLAVETGKRYERKFAVLFIDLDRFKFINDTLGHEAGDVLLKEMSARFKECLRASDVVARLGGDEFVVLVQEVSDLAQVTTVARKVLSAAIKPVEILGQDCRVTASIGIAMYPMDATDEESLMKNADMAMYLAKEEGKNNFQFYTKDIKTQSLERMTLETQLRRALEREEFALHYQAKVELATGAITGVEALLRWNNPELGSVSPMQFIPIAEETGLIVPIGRWVLKTACEQNIAWQRAGLPTVCMAVNLSPRQFADPELLKDIAAVLADTGMAPQLLELEITESMVMHNTERAVTLLNAIKEMGVRLAIDDFGTGYSSLAQLKRFPIDTLKVDRSFIRDIPKDSEDRAITQAIIAMGKSLSLTIVAEGVETKEQEAFLREHACDEMQGYYFSRPIAPDSFAELLRRHVPSMPS</sequence>
<dbReference type="SUPFAM" id="SSF141868">
    <property type="entry name" value="EAL domain-like"/>
    <property type="match status" value="1"/>
</dbReference>
<accession>A0A1F6VDJ3</accession>
<dbReference type="GO" id="GO:0071111">
    <property type="term" value="F:cyclic-guanylate-specific phosphodiesterase activity"/>
    <property type="evidence" value="ECO:0007669"/>
    <property type="project" value="UniProtKB-EC"/>
</dbReference>
<dbReference type="Gene3D" id="3.30.70.270">
    <property type="match status" value="1"/>
</dbReference>
<proteinExistence type="predicted"/>
<dbReference type="PANTHER" id="PTHR44757">
    <property type="entry name" value="DIGUANYLATE CYCLASE DGCP"/>
    <property type="match status" value="1"/>
</dbReference>
<dbReference type="SMART" id="SM00052">
    <property type="entry name" value="EAL"/>
    <property type="match status" value="1"/>
</dbReference>
<dbReference type="Proteomes" id="UP000179076">
    <property type="component" value="Unassembled WGS sequence"/>
</dbReference>
<name>A0A1F6VDJ3_9PROT</name>
<dbReference type="FunFam" id="3.30.70.270:FF:000001">
    <property type="entry name" value="Diguanylate cyclase domain protein"/>
    <property type="match status" value="1"/>
</dbReference>
<dbReference type="Pfam" id="PF00990">
    <property type="entry name" value="GGDEF"/>
    <property type="match status" value="1"/>
</dbReference>
<evidence type="ECO:0000259" key="3">
    <source>
        <dbReference type="PROSITE" id="PS50887"/>
    </source>
</evidence>
<dbReference type="FunFam" id="3.20.20.450:FF:000001">
    <property type="entry name" value="Cyclic di-GMP phosphodiesterase yahA"/>
    <property type="match status" value="1"/>
</dbReference>
<dbReference type="Gene3D" id="3.20.20.450">
    <property type="entry name" value="EAL domain"/>
    <property type="match status" value="1"/>
</dbReference>
<dbReference type="AlphaFoldDB" id="A0A1F6VDJ3"/>
<feature type="non-terminal residue" evidence="4">
    <location>
        <position position="1"/>
    </location>
</feature>
<dbReference type="InterPro" id="IPR035919">
    <property type="entry name" value="EAL_sf"/>
</dbReference>
<evidence type="ECO:0000313" key="5">
    <source>
        <dbReference type="Proteomes" id="UP000179076"/>
    </source>
</evidence>